<evidence type="ECO:0000259" key="2">
    <source>
        <dbReference type="Pfam" id="PF06985"/>
    </source>
</evidence>
<keyword evidence="4" id="KW-1185">Reference proteome</keyword>
<dbReference type="AlphaFoldDB" id="A0A9P9L2V9"/>
<dbReference type="Proteomes" id="UP000736672">
    <property type="component" value="Unassembled WGS sequence"/>
</dbReference>
<gene>
    <name evidence="3" type="ORF">B0J15DRAFT_195026</name>
</gene>
<organism evidence="3 4">
    <name type="scientific">Fusarium solani</name>
    <name type="common">Filamentous fungus</name>
    <dbReference type="NCBI Taxonomy" id="169388"/>
    <lineage>
        <taxon>Eukaryota</taxon>
        <taxon>Fungi</taxon>
        <taxon>Dikarya</taxon>
        <taxon>Ascomycota</taxon>
        <taxon>Pezizomycotina</taxon>
        <taxon>Sordariomycetes</taxon>
        <taxon>Hypocreomycetidae</taxon>
        <taxon>Hypocreales</taxon>
        <taxon>Nectriaceae</taxon>
        <taxon>Fusarium</taxon>
        <taxon>Fusarium solani species complex</taxon>
    </lineage>
</organism>
<reference evidence="3" key="1">
    <citation type="journal article" date="2021" name="Nat. Commun.">
        <title>Genetic determinants of endophytism in the Arabidopsis root mycobiome.</title>
        <authorList>
            <person name="Mesny F."/>
            <person name="Miyauchi S."/>
            <person name="Thiergart T."/>
            <person name="Pickel B."/>
            <person name="Atanasova L."/>
            <person name="Karlsson M."/>
            <person name="Huettel B."/>
            <person name="Barry K.W."/>
            <person name="Haridas S."/>
            <person name="Chen C."/>
            <person name="Bauer D."/>
            <person name="Andreopoulos W."/>
            <person name="Pangilinan J."/>
            <person name="LaButti K."/>
            <person name="Riley R."/>
            <person name="Lipzen A."/>
            <person name="Clum A."/>
            <person name="Drula E."/>
            <person name="Henrissat B."/>
            <person name="Kohler A."/>
            <person name="Grigoriev I.V."/>
            <person name="Martin F.M."/>
            <person name="Hacquard S."/>
        </authorList>
    </citation>
    <scope>NUCLEOTIDE SEQUENCE</scope>
    <source>
        <strain evidence="3">FSSC 5 MPI-SDFR-AT-0091</strain>
    </source>
</reference>
<dbReference type="EMBL" id="JAGTJS010000003">
    <property type="protein sequence ID" value="KAH7273224.1"/>
    <property type="molecule type" value="Genomic_DNA"/>
</dbReference>
<feature type="domain" description="Heterokaryon incompatibility" evidence="2">
    <location>
        <begin position="210"/>
        <end position="351"/>
    </location>
</feature>
<evidence type="ECO:0000256" key="1">
    <source>
        <dbReference type="SAM" id="MobiDB-lite"/>
    </source>
</evidence>
<feature type="compositionally biased region" description="Polar residues" evidence="1">
    <location>
        <begin position="152"/>
        <end position="172"/>
    </location>
</feature>
<dbReference type="OrthoDB" id="5386682at2759"/>
<dbReference type="PANTHER" id="PTHR24148">
    <property type="entry name" value="ANKYRIN REPEAT DOMAIN-CONTAINING PROTEIN 39 HOMOLOG-RELATED"/>
    <property type="match status" value="1"/>
</dbReference>
<protein>
    <submittedName>
        <fullName evidence="3">Heterokaryon incompatibility protein-domain-containing protein</fullName>
    </submittedName>
</protein>
<sequence length="527" mass="60393">MCYCDLVKLSCSHRVWSDIRQPCDDTEAGRECQGRRIRRHVYLGTNDICLHCQRNKNPSTIDPYRASLYDSAASCLTAPNMILRTHIPTPGVISAAWDPESGFLATSADTDLKLKELPKRFAEDRQRLIRRVLGAMRHSKGPNRELDPPASSPSRLSKAISQTTEGSGSPYSRLNLETRQIRLLELRPGKNSEDMSLSFRCMELPNCPSYIALSYTWGDEEATRNINICGGGTINIRENLWSFLRLQSSTISEPTFFWIDAICINQSNVHERNHQVNMMKQIYVNASEVYIWLGLENDNSDLAMDFIATKGTRGLRRRGPGFHTIWPRHVGKALSDLCERAYWRRMWIIQEIVHADNITVWCGAKSFRWHVLESLYLTLKTLEETSWFAHHPHAIGVLQSSACTMVWQRAHWRHPDTPPPRLQDLIDIFRDWQCTDIRDKVFALVSMASHETAIVPDYSKSALDVYWAVQGKHNGDKDQFYNMLSQILAIPQGDLRLEGDMIEYNRHPPKQLVLSALFGGYLYKDVV</sequence>
<dbReference type="PANTHER" id="PTHR24148:SF73">
    <property type="entry name" value="HET DOMAIN PROTEIN (AFU_ORTHOLOGUE AFUA_8G01020)"/>
    <property type="match status" value="1"/>
</dbReference>
<comment type="caution">
    <text evidence="3">The sequence shown here is derived from an EMBL/GenBank/DDBJ whole genome shotgun (WGS) entry which is preliminary data.</text>
</comment>
<name>A0A9P9L2V9_FUSSL</name>
<dbReference type="InterPro" id="IPR010730">
    <property type="entry name" value="HET"/>
</dbReference>
<evidence type="ECO:0000313" key="4">
    <source>
        <dbReference type="Proteomes" id="UP000736672"/>
    </source>
</evidence>
<proteinExistence type="predicted"/>
<accession>A0A9P9L2V9</accession>
<feature type="region of interest" description="Disordered" evidence="1">
    <location>
        <begin position="133"/>
        <end position="172"/>
    </location>
</feature>
<dbReference type="Pfam" id="PF06985">
    <property type="entry name" value="HET"/>
    <property type="match status" value="1"/>
</dbReference>
<evidence type="ECO:0000313" key="3">
    <source>
        <dbReference type="EMBL" id="KAH7273224.1"/>
    </source>
</evidence>
<dbReference type="InterPro" id="IPR052895">
    <property type="entry name" value="HetReg/Transcr_Mod"/>
</dbReference>